<keyword evidence="4" id="KW-1185">Reference proteome</keyword>
<evidence type="ECO:0000256" key="1">
    <source>
        <dbReference type="ARBA" id="ARBA00006718"/>
    </source>
</evidence>
<dbReference type="InterPro" id="IPR017870">
    <property type="entry name" value="FeS_cluster_insertion_CS"/>
</dbReference>
<organism evidence="3 4">
    <name type="scientific">Wenzhouxiangella marina</name>
    <dbReference type="NCBI Taxonomy" id="1579979"/>
    <lineage>
        <taxon>Bacteria</taxon>
        <taxon>Pseudomonadati</taxon>
        <taxon>Pseudomonadota</taxon>
        <taxon>Gammaproteobacteria</taxon>
        <taxon>Chromatiales</taxon>
        <taxon>Wenzhouxiangellaceae</taxon>
        <taxon>Wenzhouxiangella</taxon>
    </lineage>
</organism>
<feature type="domain" description="Core" evidence="2">
    <location>
        <begin position="6"/>
        <end position="105"/>
    </location>
</feature>
<name>A0A0K0XVX9_9GAMM</name>
<accession>A0A0K0XVX9</accession>
<dbReference type="GO" id="GO:0016226">
    <property type="term" value="P:iron-sulfur cluster assembly"/>
    <property type="evidence" value="ECO:0007669"/>
    <property type="project" value="InterPro"/>
</dbReference>
<dbReference type="OrthoDB" id="9801228at2"/>
<dbReference type="InterPro" id="IPR035903">
    <property type="entry name" value="HesB-like_dom_sf"/>
</dbReference>
<dbReference type="SUPFAM" id="SSF89360">
    <property type="entry name" value="HesB-like domain"/>
    <property type="match status" value="1"/>
</dbReference>
<dbReference type="InterPro" id="IPR050322">
    <property type="entry name" value="Fe-S_cluster_asmbl/transfer"/>
</dbReference>
<dbReference type="Pfam" id="PF01521">
    <property type="entry name" value="Fe-S_biosyn"/>
    <property type="match status" value="1"/>
</dbReference>
<proteinExistence type="inferred from homology"/>
<dbReference type="Proteomes" id="UP000066624">
    <property type="component" value="Chromosome"/>
</dbReference>
<dbReference type="KEGG" id="wma:WM2015_1466"/>
<comment type="similarity">
    <text evidence="1">Belongs to the HesB/IscA family.</text>
</comment>
<dbReference type="Gene3D" id="2.60.300.12">
    <property type="entry name" value="HesB-like domain"/>
    <property type="match status" value="1"/>
</dbReference>
<dbReference type="AlphaFoldDB" id="A0A0K0XVX9"/>
<dbReference type="NCBIfam" id="TIGR00049">
    <property type="entry name" value="iron-sulfur cluster assembly accessory protein"/>
    <property type="match status" value="1"/>
</dbReference>
<dbReference type="PANTHER" id="PTHR10072">
    <property type="entry name" value="IRON-SULFUR CLUSTER ASSEMBLY PROTEIN"/>
    <property type="match status" value="1"/>
</dbReference>
<dbReference type="InterPro" id="IPR000361">
    <property type="entry name" value="ATAP_core_dom"/>
</dbReference>
<evidence type="ECO:0000313" key="3">
    <source>
        <dbReference type="EMBL" id="AKS41838.1"/>
    </source>
</evidence>
<dbReference type="EMBL" id="CP012154">
    <property type="protein sequence ID" value="AKS41838.1"/>
    <property type="molecule type" value="Genomic_DNA"/>
</dbReference>
<protein>
    <submittedName>
        <fullName evidence="3">ISC system FeS cluster assembly protein</fullName>
    </submittedName>
</protein>
<gene>
    <name evidence="3" type="ORF">WM2015_1466</name>
</gene>
<dbReference type="GO" id="GO:0051537">
    <property type="term" value="F:2 iron, 2 sulfur cluster binding"/>
    <property type="evidence" value="ECO:0007669"/>
    <property type="project" value="TreeGrafter"/>
</dbReference>
<dbReference type="STRING" id="1579979.WM2015_1466"/>
<dbReference type="PROSITE" id="PS01152">
    <property type="entry name" value="HESB"/>
    <property type="match status" value="1"/>
</dbReference>
<dbReference type="InterPro" id="IPR016092">
    <property type="entry name" value="ATAP"/>
</dbReference>
<dbReference type="GO" id="GO:0005829">
    <property type="term" value="C:cytosol"/>
    <property type="evidence" value="ECO:0007669"/>
    <property type="project" value="TreeGrafter"/>
</dbReference>
<evidence type="ECO:0000259" key="2">
    <source>
        <dbReference type="Pfam" id="PF01521"/>
    </source>
</evidence>
<sequence>MQEKRVELTPSAAARVREFMARDGGIGLRLSVHRTGCSGWAYDVGIAEAVEEGDHVFEAGGLKVLVDDRALPMVAGTTVDFVHEGLVREFRFRNPNVTGECGCGESFTVG</sequence>
<evidence type="ECO:0000313" key="4">
    <source>
        <dbReference type="Proteomes" id="UP000066624"/>
    </source>
</evidence>
<dbReference type="PANTHER" id="PTHR10072:SF41">
    <property type="entry name" value="IRON-SULFUR CLUSTER ASSEMBLY 1 HOMOLOG, MITOCHONDRIAL"/>
    <property type="match status" value="1"/>
</dbReference>
<reference evidence="3 4" key="1">
    <citation type="submission" date="2015-07" db="EMBL/GenBank/DDBJ databases">
        <authorList>
            <person name="Noorani M."/>
        </authorList>
    </citation>
    <scope>NUCLEOTIDE SEQUENCE [LARGE SCALE GENOMIC DNA]</scope>
    <source>
        <strain evidence="3 4">KCTC 42284</strain>
    </source>
</reference>